<protein>
    <recommendedName>
        <fullName evidence="3">SMP-30/Gluconolactonase/LRE-like region domain-containing protein</fullName>
    </recommendedName>
</protein>
<dbReference type="InterPro" id="IPR001258">
    <property type="entry name" value="NHL_repeat"/>
</dbReference>
<name>A0A383E2V6_9ZZZZ</name>
<dbReference type="Pfam" id="PF01436">
    <property type="entry name" value="NHL"/>
    <property type="match status" value="1"/>
</dbReference>
<dbReference type="AlphaFoldDB" id="A0A383E2V6"/>
<sequence>MNYFPTSYKPTVPDKKSVTESMLSISFENSFRSCGEKPEQLSPPSGFAFTPQGHFILADDFNHRIQIYDGSQLLRSFGEKGKENGQFHYPKGVAVDKDG</sequence>
<dbReference type="EMBL" id="UINC01222317">
    <property type="protein sequence ID" value="SVE51051.1"/>
    <property type="molecule type" value="Genomic_DNA"/>
</dbReference>
<evidence type="ECO:0000313" key="2">
    <source>
        <dbReference type="EMBL" id="SVE51051.1"/>
    </source>
</evidence>
<proteinExistence type="predicted"/>
<evidence type="ECO:0000256" key="1">
    <source>
        <dbReference type="ARBA" id="ARBA00022737"/>
    </source>
</evidence>
<dbReference type="Gene3D" id="2.120.10.30">
    <property type="entry name" value="TolB, C-terminal domain"/>
    <property type="match status" value="1"/>
</dbReference>
<accession>A0A383E2V6</accession>
<gene>
    <name evidence="2" type="ORF">METZ01_LOCUS503905</name>
</gene>
<feature type="non-terminal residue" evidence="2">
    <location>
        <position position="99"/>
    </location>
</feature>
<organism evidence="2">
    <name type="scientific">marine metagenome</name>
    <dbReference type="NCBI Taxonomy" id="408172"/>
    <lineage>
        <taxon>unclassified sequences</taxon>
        <taxon>metagenomes</taxon>
        <taxon>ecological metagenomes</taxon>
    </lineage>
</organism>
<dbReference type="InterPro" id="IPR011042">
    <property type="entry name" value="6-blade_b-propeller_TolB-like"/>
</dbReference>
<evidence type="ECO:0008006" key="3">
    <source>
        <dbReference type="Google" id="ProtNLM"/>
    </source>
</evidence>
<dbReference type="SUPFAM" id="SSF63829">
    <property type="entry name" value="Calcium-dependent phosphotriesterase"/>
    <property type="match status" value="1"/>
</dbReference>
<keyword evidence="1" id="KW-0677">Repeat</keyword>
<reference evidence="2" key="1">
    <citation type="submission" date="2018-05" db="EMBL/GenBank/DDBJ databases">
        <authorList>
            <person name="Lanie J.A."/>
            <person name="Ng W.-L."/>
            <person name="Kazmierczak K.M."/>
            <person name="Andrzejewski T.M."/>
            <person name="Davidsen T.M."/>
            <person name="Wayne K.J."/>
            <person name="Tettelin H."/>
            <person name="Glass J.I."/>
            <person name="Rusch D."/>
            <person name="Podicherti R."/>
            <person name="Tsui H.-C.T."/>
            <person name="Winkler M.E."/>
        </authorList>
    </citation>
    <scope>NUCLEOTIDE SEQUENCE</scope>
</reference>
<dbReference type="PROSITE" id="PS51125">
    <property type="entry name" value="NHL"/>
    <property type="match status" value="2"/>
</dbReference>